<dbReference type="Pfam" id="PF22336">
    <property type="entry name" value="RhiE-like_linker"/>
    <property type="match status" value="4"/>
</dbReference>
<dbReference type="Pfam" id="PF21089">
    <property type="entry name" value="PKS_DH_N"/>
    <property type="match status" value="2"/>
</dbReference>
<comment type="caution">
    <text evidence="18">The sequence shown here is derived from an EMBL/GenBank/DDBJ whole genome shotgun (WGS) entry which is preliminary data.</text>
</comment>
<feature type="domain" description="Carrier" evidence="15">
    <location>
        <begin position="4749"/>
        <end position="4826"/>
    </location>
</feature>
<dbReference type="InterPro" id="IPR050091">
    <property type="entry name" value="PKS_NRPS_Biosynth_Enz"/>
</dbReference>
<dbReference type="FunFam" id="1.10.1200.10:FF:000005">
    <property type="entry name" value="Nonribosomal peptide synthetase 1"/>
    <property type="match status" value="1"/>
</dbReference>
<dbReference type="PROSITE" id="PS52004">
    <property type="entry name" value="KS3_2"/>
    <property type="match status" value="4"/>
</dbReference>
<dbReference type="Gene3D" id="3.40.47.10">
    <property type="match status" value="4"/>
</dbReference>
<evidence type="ECO:0000256" key="11">
    <source>
        <dbReference type="ARBA" id="ARBA00022737"/>
    </source>
</evidence>
<dbReference type="GO" id="GO:0005886">
    <property type="term" value="C:plasma membrane"/>
    <property type="evidence" value="ECO:0007669"/>
    <property type="project" value="TreeGrafter"/>
</dbReference>
<comment type="pathway">
    <text evidence="3">Antibiotic biosynthesis.</text>
</comment>
<keyword evidence="8" id="KW-0963">Cytoplasm</keyword>
<dbReference type="PROSITE" id="PS50075">
    <property type="entry name" value="CARRIER"/>
    <property type="match status" value="7"/>
</dbReference>
<dbReference type="InterPro" id="IPR042104">
    <property type="entry name" value="PKS_dehydratase_sf"/>
</dbReference>
<evidence type="ECO:0000259" key="17">
    <source>
        <dbReference type="PROSITE" id="PS52019"/>
    </source>
</evidence>
<feature type="region of interest" description="N-terminal hotdog fold" evidence="13">
    <location>
        <begin position="2492"/>
        <end position="2616"/>
    </location>
</feature>
<dbReference type="Pfam" id="PF13193">
    <property type="entry name" value="AMP-binding_C"/>
    <property type="match status" value="1"/>
</dbReference>
<dbReference type="PROSITE" id="PS52019">
    <property type="entry name" value="PKS_MFAS_DH"/>
    <property type="match status" value="2"/>
</dbReference>
<organism evidence="18 19">
    <name type="scientific">Methylobacter tundripaludum</name>
    <dbReference type="NCBI Taxonomy" id="173365"/>
    <lineage>
        <taxon>Bacteria</taxon>
        <taxon>Pseudomonadati</taxon>
        <taxon>Pseudomonadota</taxon>
        <taxon>Gammaproteobacteria</taxon>
        <taxon>Methylococcales</taxon>
        <taxon>Methylococcaceae</taxon>
        <taxon>Methylobacter</taxon>
    </lineage>
</organism>
<dbReference type="InterPro" id="IPR032821">
    <property type="entry name" value="PKS_assoc"/>
</dbReference>
<feature type="active site" description="Proton acceptor; for dehydratase activity" evidence="13">
    <location>
        <position position="882"/>
    </location>
</feature>
<feature type="active site" description="Proton donor; for dehydratase activity" evidence="13">
    <location>
        <position position="1064"/>
    </location>
</feature>
<feature type="domain" description="Ketosynthase family 3 (KS3)" evidence="16">
    <location>
        <begin position="4123"/>
        <end position="4556"/>
    </location>
</feature>
<reference evidence="18 19" key="1">
    <citation type="submission" date="2018-02" db="EMBL/GenBank/DDBJ databases">
        <title>Subsurface microbial communities from deep shales in Ohio and West Virginia, USA.</title>
        <authorList>
            <person name="Wrighton K."/>
        </authorList>
    </citation>
    <scope>NUCLEOTIDE SEQUENCE [LARGE SCALE GENOMIC DNA]</scope>
    <source>
        <strain evidence="18 19">OWC-G53F</strain>
    </source>
</reference>
<dbReference type="InterPro" id="IPR049900">
    <property type="entry name" value="PKS_mFAS_DH"/>
</dbReference>
<dbReference type="InterPro" id="IPR020806">
    <property type="entry name" value="PKS_PP-bd"/>
</dbReference>
<keyword evidence="7" id="KW-0596">Phosphopantetheine</keyword>
<dbReference type="OrthoDB" id="9757559at2"/>
<dbReference type="Pfam" id="PF00501">
    <property type="entry name" value="AMP-binding"/>
    <property type="match status" value="1"/>
</dbReference>
<dbReference type="Pfam" id="PF14765">
    <property type="entry name" value="PS-DH"/>
    <property type="match status" value="2"/>
</dbReference>
<dbReference type="Gene3D" id="3.10.129.110">
    <property type="entry name" value="Polyketide synthase dehydratase"/>
    <property type="match status" value="2"/>
</dbReference>
<evidence type="ECO:0000256" key="10">
    <source>
        <dbReference type="ARBA" id="ARBA00022679"/>
    </source>
</evidence>
<comment type="function">
    <text evidence="12">Involved in production of the polyketide antibiotic thailandamide.</text>
</comment>
<dbReference type="InterPro" id="IPR054514">
    <property type="entry name" value="RhiE-like_linker"/>
</dbReference>
<dbReference type="InterPro" id="IPR049552">
    <property type="entry name" value="PKS_DH_N"/>
</dbReference>
<dbReference type="SUPFAM" id="SSF56801">
    <property type="entry name" value="Acetyl-CoA synthetase-like"/>
    <property type="match status" value="1"/>
</dbReference>
<dbReference type="InterPro" id="IPR014030">
    <property type="entry name" value="Ketoacyl_synth_N"/>
</dbReference>
<dbReference type="SMART" id="SM00823">
    <property type="entry name" value="PKS_PP"/>
    <property type="match status" value="7"/>
</dbReference>
<dbReference type="InterPro" id="IPR025110">
    <property type="entry name" value="AMP-bd_C"/>
</dbReference>
<protein>
    <submittedName>
        <fullName evidence="18">Amino acid adenylation domain-containing protein</fullName>
    </submittedName>
</protein>
<evidence type="ECO:0000313" key="18">
    <source>
        <dbReference type="EMBL" id="PPK70810.1"/>
    </source>
</evidence>
<dbReference type="GO" id="GO:0043041">
    <property type="term" value="P:amino acid activation for nonribosomal peptide biosynthetic process"/>
    <property type="evidence" value="ECO:0007669"/>
    <property type="project" value="UniProtKB-ARBA"/>
</dbReference>
<feature type="active site" description="Proton acceptor; for dehydratase activity" evidence="13">
    <location>
        <position position="2521"/>
    </location>
</feature>
<evidence type="ECO:0000256" key="5">
    <source>
        <dbReference type="ARBA" id="ARBA00006432"/>
    </source>
</evidence>
<dbReference type="InterPro" id="IPR049551">
    <property type="entry name" value="PKS_DH_C"/>
</dbReference>
<proteinExistence type="inferred from homology"/>
<dbReference type="InterPro" id="IPR020845">
    <property type="entry name" value="AMP-binding_CS"/>
</dbReference>
<evidence type="ECO:0000256" key="6">
    <source>
        <dbReference type="ARBA" id="ARBA00006484"/>
    </source>
</evidence>
<dbReference type="GO" id="GO:0005737">
    <property type="term" value="C:cytoplasm"/>
    <property type="evidence" value="ECO:0007669"/>
    <property type="project" value="UniProtKB-SubCell"/>
</dbReference>
<dbReference type="Gene3D" id="3.30.70.3290">
    <property type="match status" value="1"/>
</dbReference>
<dbReference type="SMART" id="SM00826">
    <property type="entry name" value="PKS_DH"/>
    <property type="match status" value="2"/>
</dbReference>
<dbReference type="SUPFAM" id="SSF53901">
    <property type="entry name" value="Thiolase-like"/>
    <property type="match status" value="4"/>
</dbReference>
<dbReference type="PANTHER" id="PTHR43775:SF37">
    <property type="entry name" value="SI:DKEY-61P9.11"/>
    <property type="match status" value="1"/>
</dbReference>
<comment type="pathway">
    <text evidence="4">Lipid metabolism; fatty acid biosynthesis.</text>
</comment>
<keyword evidence="10" id="KW-0808">Transferase</keyword>
<dbReference type="InterPro" id="IPR014031">
    <property type="entry name" value="Ketoacyl_synth_C"/>
</dbReference>
<feature type="domain" description="Ketosynthase family 3 (KS3)" evidence="16">
    <location>
        <begin position="1748"/>
        <end position="2185"/>
    </location>
</feature>
<evidence type="ECO:0000256" key="13">
    <source>
        <dbReference type="PROSITE-ProRule" id="PRU01363"/>
    </source>
</evidence>
<dbReference type="Gene3D" id="3.40.50.720">
    <property type="entry name" value="NAD(P)-binding Rossmann-like Domain"/>
    <property type="match status" value="2"/>
</dbReference>
<evidence type="ECO:0000256" key="9">
    <source>
        <dbReference type="ARBA" id="ARBA00022553"/>
    </source>
</evidence>
<feature type="domain" description="Carrier" evidence="15">
    <location>
        <begin position="5822"/>
        <end position="5897"/>
    </location>
</feature>
<feature type="domain" description="Carrier" evidence="15">
    <location>
        <begin position="2809"/>
        <end position="2885"/>
    </location>
</feature>
<feature type="region of interest" description="N-terminal hotdog fold" evidence="13">
    <location>
        <begin position="853"/>
        <end position="976"/>
    </location>
</feature>
<dbReference type="GO" id="GO:0006633">
    <property type="term" value="P:fatty acid biosynthetic process"/>
    <property type="evidence" value="ECO:0007669"/>
    <property type="project" value="UniProtKB-UniPathway"/>
</dbReference>
<feature type="region of interest" description="C-terminal hotdog fold" evidence="13">
    <location>
        <begin position="994"/>
        <end position="1161"/>
    </location>
</feature>
<dbReference type="InterPro" id="IPR013968">
    <property type="entry name" value="PKS_KR"/>
</dbReference>
<evidence type="ECO:0000256" key="2">
    <source>
        <dbReference type="ARBA" id="ARBA00004496"/>
    </source>
</evidence>
<dbReference type="CDD" id="cd00833">
    <property type="entry name" value="PKS"/>
    <property type="match status" value="4"/>
</dbReference>
<dbReference type="Pfam" id="PF16197">
    <property type="entry name" value="KAsynt_C_assoc"/>
    <property type="match status" value="1"/>
</dbReference>
<dbReference type="InterPro" id="IPR045851">
    <property type="entry name" value="AMP-bd_C_sf"/>
</dbReference>
<dbReference type="Pfam" id="PF00550">
    <property type="entry name" value="PP-binding"/>
    <property type="match status" value="6"/>
</dbReference>
<dbReference type="InterPro" id="IPR018201">
    <property type="entry name" value="Ketoacyl_synth_AS"/>
</dbReference>
<dbReference type="InterPro" id="IPR010071">
    <property type="entry name" value="AA_adenyl_dom"/>
</dbReference>
<evidence type="ECO:0000256" key="4">
    <source>
        <dbReference type="ARBA" id="ARBA00005194"/>
    </source>
</evidence>
<dbReference type="PROSITE" id="PS00455">
    <property type="entry name" value="AMP_BINDING"/>
    <property type="match status" value="1"/>
</dbReference>
<feature type="domain" description="Carrier" evidence="15">
    <location>
        <begin position="2241"/>
        <end position="2315"/>
    </location>
</feature>
<dbReference type="PROSITE" id="PS00012">
    <property type="entry name" value="PHOSPHOPANTETHEINE"/>
    <property type="match status" value="1"/>
</dbReference>
<dbReference type="Proteomes" id="UP000238071">
    <property type="component" value="Unassembled WGS sequence"/>
</dbReference>
<dbReference type="Pfam" id="PF08659">
    <property type="entry name" value="KR"/>
    <property type="match status" value="2"/>
</dbReference>
<dbReference type="CDD" id="cd05930">
    <property type="entry name" value="A_NRPS"/>
    <property type="match status" value="1"/>
</dbReference>
<dbReference type="SUPFAM" id="SSF47336">
    <property type="entry name" value="ACP-like"/>
    <property type="match status" value="7"/>
</dbReference>
<keyword evidence="9" id="KW-0597">Phosphoprotein</keyword>
<comment type="similarity">
    <text evidence="5">Belongs to the ATP-dependent AMP-binding enzyme family.</text>
</comment>
<dbReference type="PROSITE" id="PS00606">
    <property type="entry name" value="KS3_1"/>
    <property type="match status" value="2"/>
</dbReference>
<keyword evidence="19" id="KW-1185">Reference proteome</keyword>
<feature type="active site" description="Proton donor; for dehydratase activity" evidence="13">
    <location>
        <position position="2692"/>
    </location>
</feature>
<dbReference type="GO" id="GO:0044550">
    <property type="term" value="P:secondary metabolite biosynthetic process"/>
    <property type="evidence" value="ECO:0007669"/>
    <property type="project" value="UniProtKB-ARBA"/>
</dbReference>
<dbReference type="Gene3D" id="3.30.300.30">
    <property type="match status" value="1"/>
</dbReference>
<feature type="region of interest" description="Disordered" evidence="14">
    <location>
        <begin position="20"/>
        <end position="58"/>
    </location>
</feature>
<dbReference type="Gene3D" id="1.10.1200.10">
    <property type="entry name" value="ACP-like"/>
    <property type="match status" value="6"/>
</dbReference>
<dbReference type="InterPro" id="IPR006162">
    <property type="entry name" value="Ppantetheine_attach_site"/>
</dbReference>
<dbReference type="FunFam" id="3.40.50.980:FF:000001">
    <property type="entry name" value="Non-ribosomal peptide synthetase"/>
    <property type="match status" value="1"/>
</dbReference>
<dbReference type="SMART" id="SM00822">
    <property type="entry name" value="PKS_KR"/>
    <property type="match status" value="2"/>
</dbReference>
<dbReference type="InterPro" id="IPR016039">
    <property type="entry name" value="Thiolase-like"/>
</dbReference>
<feature type="domain" description="PKS/mFAS DH" evidence="17">
    <location>
        <begin position="2492"/>
        <end position="2784"/>
    </location>
</feature>
<feature type="domain" description="Carrier" evidence="15">
    <location>
        <begin position="4006"/>
        <end position="4082"/>
    </location>
</feature>
<feature type="domain" description="Carrier" evidence="15">
    <location>
        <begin position="1619"/>
        <end position="1693"/>
    </location>
</feature>
<dbReference type="SUPFAM" id="SSF52777">
    <property type="entry name" value="CoA-dependent acyltransferases"/>
    <property type="match status" value="2"/>
</dbReference>
<dbReference type="Pfam" id="PF02801">
    <property type="entry name" value="Ketoacyl-synt_C"/>
    <property type="match status" value="4"/>
</dbReference>
<evidence type="ECO:0000256" key="12">
    <source>
        <dbReference type="ARBA" id="ARBA00054155"/>
    </source>
</evidence>
<name>A0A2S6H083_9GAMM</name>
<dbReference type="InterPro" id="IPR029058">
    <property type="entry name" value="AB_hydrolase_fold"/>
</dbReference>
<dbReference type="Pfam" id="PF00668">
    <property type="entry name" value="Condensation"/>
    <property type="match status" value="1"/>
</dbReference>
<evidence type="ECO:0000259" key="16">
    <source>
        <dbReference type="PROSITE" id="PS52004"/>
    </source>
</evidence>
<evidence type="ECO:0000313" key="19">
    <source>
        <dbReference type="Proteomes" id="UP000238071"/>
    </source>
</evidence>
<dbReference type="InterPro" id="IPR020841">
    <property type="entry name" value="PKS_Beta-ketoAc_synthase_dom"/>
</dbReference>
<dbReference type="Gene3D" id="3.40.50.1820">
    <property type="entry name" value="alpha/beta hydrolase"/>
    <property type="match status" value="1"/>
</dbReference>
<dbReference type="UniPathway" id="UPA00094"/>
<dbReference type="InterPro" id="IPR020807">
    <property type="entry name" value="PKS_DH"/>
</dbReference>
<dbReference type="InterPro" id="IPR001242">
    <property type="entry name" value="Condensation_dom"/>
</dbReference>
<evidence type="ECO:0000256" key="8">
    <source>
        <dbReference type="ARBA" id="ARBA00022490"/>
    </source>
</evidence>
<dbReference type="EMBL" id="PTIY01000008">
    <property type="protein sequence ID" value="PPK70810.1"/>
    <property type="molecule type" value="Genomic_DNA"/>
</dbReference>
<dbReference type="GO" id="GO:0004312">
    <property type="term" value="F:fatty acid synthase activity"/>
    <property type="evidence" value="ECO:0007669"/>
    <property type="project" value="TreeGrafter"/>
</dbReference>
<dbReference type="FunFam" id="3.40.50.12780:FF:000012">
    <property type="entry name" value="Non-ribosomal peptide synthetase"/>
    <property type="match status" value="1"/>
</dbReference>
<dbReference type="Gene3D" id="3.30.559.10">
    <property type="entry name" value="Chloramphenicol acetyltransferase-like domain"/>
    <property type="match status" value="1"/>
</dbReference>
<dbReference type="GO" id="GO:0071770">
    <property type="term" value="P:DIM/DIP cell wall layer assembly"/>
    <property type="evidence" value="ECO:0007669"/>
    <property type="project" value="TreeGrafter"/>
</dbReference>
<dbReference type="CDD" id="cd08953">
    <property type="entry name" value="KR_2_SDR_x"/>
    <property type="match status" value="2"/>
</dbReference>
<evidence type="ECO:0000256" key="3">
    <source>
        <dbReference type="ARBA" id="ARBA00004792"/>
    </source>
</evidence>
<dbReference type="Pfam" id="PF00975">
    <property type="entry name" value="Thioesterase"/>
    <property type="match status" value="1"/>
</dbReference>
<feature type="domain" description="PKS/mFAS DH" evidence="17">
    <location>
        <begin position="853"/>
        <end position="1161"/>
    </location>
</feature>
<dbReference type="SMART" id="SM00825">
    <property type="entry name" value="PKS_KS"/>
    <property type="match status" value="4"/>
</dbReference>
<evidence type="ECO:0000256" key="14">
    <source>
        <dbReference type="SAM" id="MobiDB-lite"/>
    </source>
</evidence>
<accession>A0A2S6H083</accession>
<dbReference type="InterPro" id="IPR001031">
    <property type="entry name" value="Thioesterase"/>
</dbReference>
<feature type="region of interest" description="C-terminal hotdog fold" evidence="13">
    <location>
        <begin position="2631"/>
        <end position="2784"/>
    </location>
</feature>
<dbReference type="InterPro" id="IPR057326">
    <property type="entry name" value="KR_dom"/>
</dbReference>
<dbReference type="GO" id="GO:0031177">
    <property type="term" value="F:phosphopantetheine binding"/>
    <property type="evidence" value="ECO:0007669"/>
    <property type="project" value="InterPro"/>
</dbReference>
<dbReference type="InterPro" id="IPR000873">
    <property type="entry name" value="AMP-dep_synth/lig_dom"/>
</dbReference>
<dbReference type="InterPro" id="IPR020802">
    <property type="entry name" value="TesA-like"/>
</dbReference>
<dbReference type="SMART" id="SM01294">
    <property type="entry name" value="PKS_PP_betabranch"/>
    <property type="match status" value="1"/>
</dbReference>
<keyword evidence="11" id="KW-0677">Repeat</keyword>
<dbReference type="FunFam" id="3.30.300.30:FF:000010">
    <property type="entry name" value="Enterobactin synthetase component F"/>
    <property type="match status" value="1"/>
</dbReference>
<dbReference type="InterPro" id="IPR036736">
    <property type="entry name" value="ACP-like_sf"/>
</dbReference>
<dbReference type="RefSeq" id="WP_104424071.1">
    <property type="nucleotide sequence ID" value="NZ_PTIY01000008.1"/>
</dbReference>
<sequence>MTDKSSQDLDALMQQFLDDELVEAAKEQAQPECSRARRQPQPSNADRQKQPGPAPVSAVDAATLRQTGSPDTANATPLQFRQEIAHIASTVLKIPPDRLDVRENMSRYGVDSIIVTEIMKRISDLLDLPIAPTVFFEARHLDELADILYQRYRKTIEKRLLNEDVQPVDMVSHDAGSVRSVGAADIGSAEIDSEVKSWISKFRASVGSHAPAVEETEYRETPENVRSSGETGYEPVAIIAMEGIFPDSANLQEFEKHLRDGDDCISEIPADRWDWQQVYGDPKQGEFTKVKYGGFAPDIDKFDPLFFGMSPREAELMDPQHRLFIQCVWKLIESAGYAPKSLSGRKIGLFMGINLQDYAHLIDRAGAMEALHLTSLGHMFCPNRLSFFLDIHGPSQVIDTACSSSLVALHRAVLSIQHEGCEMAIAGGANLLISPDMHIMYSKVGMICEDGRCKTFSGQANGYVRSDGVGAVLLKSLKRAERDGDTILAVIRGSAENHGGMSTSLTAPNPKAQASLIVEAHQKANIDPRSIGYIECHGTGTSLGDPIEINGLKMAFEQLHRSSGVAMPDTAYCGLGSVKSNIGHAETAAGIAGVIKAVLALRNKRLYRSLHCEAVNPMIELEQSPFFILQQGRPWQRSVIDGNEQPRRAGVSSFGAGGSNAHVVIEEYSEKPLPPVQRSAPALILLSAKNEARLGDVVENLLGFLNGMPESETPDIADIAFTLQVGREAMAERLAVIADSVAELKAKLGPIVQSREAADCCKGTVKRNKALHEDDTLAPTLRQCFAEGDVRQLAELWAKGVNIDWQALYAETALAGRRPRRVTLPSYPFARQRYWLPETGGNRRIGQAPAQLHPLLHQNTSDLSEQRFSSVFSGNEFFLADHVVMGEKVLPGVAYLEMARAAIKQVSAEADGNPVNIRLKNMVWARPFVLGNQPTPLHIGLYPEQHNQIAYRIYSKAGDSVVLHSQGTAVVQAEPSSDAAAEKLDLSALREKMTERNSLDAKQCYDAFRVMGIAYGPGHQGLETVYYSAPESNAATPQVLAKLALPACVESGAAQFVLHPGLIDSGLQACIGLMAGSGHMLPTGAASGASKTAASLPFALDELILPAQPSATMWAWIRYADGSSPTGKVQKLNIDLCDEQGRICVRMKGFSSRSLEQKQAAETSAMLMCRPVWTDQTVVHDATSLVWAQHLVVLCDLDRCFADSTEQDIAARIPGASCTRLNLNGAIEDSYKDAAIQVFEMIKQAFARKTTGNTLLQVLVPGRGKGKLLGGLSGLLKTASRENAKFFGQLIELDAGETGSGLAAKIIADSRMPEQAQIRRHGDVRQALSWQEADIATSSVVPWKDNGIYLITGGSGGLGLLFAKHIAGHAKNATVVLCGRSALSPQKQAQIDRLSSSGLNAEYRQLDVGRRQDVDDLIARLLDARGRIDGILHCAGLLRDNFIQKKSAQEFTEVLAPKVAGTLHLDKATENVDLDFFALFSSAAGAWGSAGQADYAAANAFMDVFAEYRNAQVGSGQRCGHTLSINWPLWADGGMRMEASAEAMMQQTTGMVALPAENGIDAFNRIMASGAAQMMVMQGSPTRIRRLLVTPEKTVTKITPDRNDGIATGPQIDTGELQAKIRQMLLQAVAKLMKFELDDLDADAEFSDYGFDSITLTDFSNRLNQQYQLELTPTIFFEYPTIADFADWLASEYPSVFAEAFGLQARPGQIRRGEADQEPLADPVETLFQPHARFANTETVAEPQKDADKAVAIIGISGRFPMANDLDQFWNNLLYGKDCISEIPEDRWDWRALYGDPATEANKTNIKWGGFIDGVGNFDARFFGISPREAELMDPQQRLLMQYVWKAIEDAGYSAASLSGSNTAIFIGTASSGYGELMAKSGSAIESYSSTGVVGSVGPNRMSYFLNLHGPSEPVETACSSSLVAIHRALAAIANGDCDQAIVGGINLIISPETQISFNKAGMLCEDGRCKTFSSQANGYVRGEGVGMLFLKKLTAAEQAGDHIYGVIRGSAENHGGRGNSLTAPNPKAQAELLKAAYARAGIDPRTVSYIEAHGTGTELGDPIEINGLKTAFRDLYQATGTPEIAAAHCGLGSVKTNIGHLELAAGVAGVIKVLLQLKHKTLVKSLHCDEVNPYIQLQDSPFYLVRDNRDWTPLRDPDGRELPRRAGVSSFGFGGVNAHIVIEEYRQGADAADAAEPEPPSLVLLSAKNQDRLKAYAEELLGFIEAGTVADNRNSGHARQVLSHTVRALVADILQTDPNEIEPAQALDDYGFDPVHRTMLLARLQQAFGLEIEAGTVLDNHSVAAMAAGVLENHPELHDRLNREQAAPALESEQPRPESNKQYGFRLADLAYTLQVGREPMEERLAVIAGSIEELEDKLRAFIEGRTDAVNDLYLGQVKQHKHILAAFTADEELQEALEKWMQRGKFSKLLDMWVKGLNLDWEKLYGEAKPYSNKPRRISAPGYPFAEQRYWIEARPGNAPNQAGASAHLHPLVHQNVSTLQQVGFATGLTGNEFFLADHRVQGQKVLPGVAYLEMARAAATIAAGREREPKTPFRLEDVVWLKPVVVNQPQSIGIELTNGLDGAINYRVFTDGSAGPGRLVHSQGSVSFKPAVNPSRLDPGAMLAQAGMSRFDAAQCYPLFSALGLDYGPGHQGITELYAGNGQVLARLALPESVLYTMDQYVLHPSLMDSALQASIGLGMTTETIAPSGERLKPSLPFALETVDVFGACAGSMWAWVRRSNGSSAGDRVQKLDIDLCNDQGQVCVQIKGFSSRLLDTDGADSTAKPADTISPITDHKPSAPVDAAELRNQTIDYFKQLLSSTLKYPVSEIRTDESLDFYGIDSMMVMELTAALEKPFGPLSKTLFFEYQTLAELVDYFLDAQRSNLLKLFGADKPDVAVAALADHAPAQAVKTEFKPAPAANAATLTPAKPNAGALDIAVVGLSGRYPQARDIEEFWRNLRDGRNCITEVPEDRWDWHAYYSEDRSQPGRHSSKWGGFIADVDKFDPLFFNISPREAEYMDPQERLFLEHAWMAMEDAGYRREDLQKPLTGSLNDDDMPAQVGVYAGVMYGEYQLLGLEGSLSGKNTLSASFYASVANRVSYFLNLHGPSMTVDTMCSSSLTAIHLACQDLKLGRTDMALAGGVNISIHPNKYSILSTGQYISSRGQCESFGSGGDGYVPGEGVGVVVLKRLADAERDGDHIYGVIKSSALNHGGKTHGYSVPNPNAQQMAISRALREADIDPRAINYIEAHGTGTKLGDPIEITGLSKAFGKYAAPGYSCWIGSAKSNIGHAESAAGIAGLTKVLLQMREGRIAPSLHSETLNPNIDFSATPFQVNQQLREWQRPVIDGRIQHRTAGVSSYGAGGSNAHMVIEEYIGPESVVAARPSDAPCAFVLSAKTAQQLGQYAESLVQFVRRQSDANVELSLPDMAFTLQIGREAMQQRLGLIAGSAQELIEKLNRFLQGDYDGLYLGRAGHGNQSESLAGQEHQTLAELLANWVKGAGVDWRQLYAGDARRPSRISLPTYPFARERYWLELPEKSRRQAAVETVDSPAGSADTLMLYPVWKDQSARKTPVEAEYAERRILFSGPVIEIPGAVCLPLHSDSRETDSCFNDYAVQVFEQVKELFGRKPAGRVLLQIVTGTGEHRSACPDRLLSALAAMLKTAQMENPQFTGQLIELDASGAMLQPAELAAMLHENWQIPAEQHVRYSRGKRQIMTWAELDDQQQAMPVWKQGGVYLITGGAGGLGLIFAREIVRQVNDVSLILTGRSELDDARRESIEALQASGAKVEYRIVDVSDKQAVTGLVQSCEGSLNGIIHSAGIIRDNFIFKKTAAELQDVLAAKVSGVVNLDQASRFVNLDFFILFSSLAGAAGNPGQSDYATANAFMDAYAAYRNRLAAEQSGAMRPKGHTLSINWPLWQQGGMDIDPQSKEMMWRTVGLKPMQTQAGIDALYRSLASGKDRVMALEGDAPRLRQLFLDQQREPASNETAAEAVQPSDPQQLQAKVEGLIATLLSEMLKLPLHRIEADVPIEQYGIDSVSMMKLTGELEKVFGPLPKTLFFEYPSIDAVGAYFVDTFPQQLTEMFKLSPAAAETQDAAAEQPEAAKAAVTESAVQTGLYDVAVIGMSGRFPQANDLDRFWQNLAVGKDCITEIPEQRWDHQQYFDPDRNKPGKSYCKWGGFLDDVAGFDPLFFKISPREAELLDPQERLFLETVWNLLESSGYQGETLQRLCQSRVGVFAGSMTQQYHAFESDLVRESVVALSSHSSIANRVSYFFNFQGPSIAIDTMCSSSLVAVHMACDSLLKGECKIAVAGGVNLTIHPKKYIGLSAGQIIGSHPDSTSFGDGDGYLPAEAVGAVLLKPLKDAIADNDNILAVIKSTAINHGGQSNGYSVPSASAQADLIAGNFARAGIDPRTVSYVESAANGSPLGDAIELNALTAGFRKYTDERQFCAIGAVKSNIGHAEAASGMSQLIKVLLQLQHRQLAPTIKAQPLNPNISFEQTPFHLQRRLEQWHRPEVALDGGQRREYPRRATVSSFGAGGSNAHLIVEEYVASGQRQIAGPEDTPRLMLFSAKTAVQLRAVVRQMLAFIGQQPELSLANLAYTLQTGREAMEYRMALVVEGRDRLIQGLQAYLRGTADNIFTGDHEQDNSDVRQLLSGKTGQSMLQMLLAEKDLEKLALYWVKGVKIVWQGMYQSETLSRIALPTYPFERKSYWLGGKTASADAALPASDLEMPFVIDTQQSMRDNMERYLAHSLSRSLDIPGNDISMSKSLQDYGVDSMFSIKLQRGFEQVFGVKLSARDLSTHATLAALAGFAEAQQVKKNGSELAAADGASGSQPKRLPLSEGQKGLWLLHQLAPQMSAYNIPVALRFRSGLDIGLFRRACELMLQRYPVLGSVFRRHNGELFQTLPSDARLCFTHENSEADVIELFREKSKQPFDLERGPLFRVHLLSPVSAADSYVLITVHHIVFDGSSAVLLVKALLDTYRRLLTGTEPEYTQETGYNDFVRWQQQFMAGEQAQMQLDYWKARLSGELPALSLPCDYPRPAEQRFNGASYELALTSDLTEKIRELAKSLRVNLSVLFLGVLNMLLHRYSGDDDILVGMPTSGRPESRFDDVVGYFINMIVIRSRVSGRQSVAEFLSELQLIVADGLDNADYPFPALLKELKAGRDQSRSPLFQVMYAYQNFIQPDDLTGLHGGAQSPLPMEFLSGINQEGSHDLALEVYQGKDHFQLKLDYNTDLFSADTIQRAMAHYINLLRSITSSPVSAIAEHALLPEDEKQRIVFDWNADVPEYASNRSIVELFQRQALQTPDNTALLFEHQPLSYRELDLYSSKLANYLLDQGVAAGDPVGVCMGRGLQMVVAMLAVFKAGAVYMPIAPDYPEQRIRHLLDDSKTKLLITEARLRDNIQALVSACICVALDQVWDEIWASAADLTPQISPEQAAYIIYTSGSTGLPKGVAIAHGAISHHCQVMRDYYRLTPEDKVLQFASVNVDASLEQLLPGLLTGATVIIRPDELWSPQAFRNNVLELGISVADVPPSYLYELLLDTRTDAEWAALRPLRLVITGGEALTPETLSLWRSSPVRGCRLVNAYGPTETTITSTVFEIGAETPGSAIAANIPIGRPLAGESAYILDAYGQPVPVGVPGELHIGGAGLAIGYLNQPELTRQKFIDNPVNPGSLVYKTGDLARWLGDGTIAFLGRLDHQVKIRGFRVECGEIEAALQDLDSVRQAVVLARPVNGTTQLVAFIVPTEDQNPLSSADLKQALAARLPDYMIPAVFVPLAQIPVTPGGKVDRAALMQLDSGSVENRSHVAPRTETEAQLAEIWRQVLNVERVGVHDNFFDLGGHSLLSVRLMAVIHKKLGQELPLSSLFQAPDIAGQAKLLQQKRPPWTPLVCLQPNGDMAPLFCIHAVAGNVLCYQELSRHIGRQRPFYGLQAPDIDSGAHPGCIEELAALYIAAIRSVQAQGPYHLGGWSMGGVIAYEMAGQLQQAGEQVGTLALIESYTPEAVQAFERDYLDKNLLPGDDGETLLLMMFARELGLDDAEAMPAGAAASGLTRRLNALFNQAKHAGLLPEDIDSAQLHRLFSVFEANVRAMNRYVPGQYRGDVRLLYAGSANQEYANGGWAELINGDLSIEAVPGDHYSILRQPNVQFLADKWGDYVNKKTG</sequence>
<dbReference type="InterPro" id="IPR009081">
    <property type="entry name" value="PP-bd_ACP"/>
</dbReference>
<comment type="cofactor">
    <cofactor evidence="1">
        <name>pantetheine 4'-phosphate</name>
        <dbReference type="ChEBI" id="CHEBI:47942"/>
    </cofactor>
</comment>
<dbReference type="Gene3D" id="2.30.38.10">
    <property type="entry name" value="Luciferase, Domain 3"/>
    <property type="match status" value="1"/>
</dbReference>
<gene>
    <name evidence="18" type="ORF">B0F88_108165</name>
</gene>
<feature type="domain" description="Ketosynthase family 3 (KS3)" evidence="16">
    <location>
        <begin position="233"/>
        <end position="667"/>
    </location>
</feature>
<feature type="region of interest" description="Disordered" evidence="14">
    <location>
        <begin position="211"/>
        <end position="230"/>
    </location>
</feature>
<comment type="subcellular location">
    <subcellularLocation>
        <location evidence="2">Cytoplasm</location>
    </subcellularLocation>
</comment>
<dbReference type="InterPro" id="IPR023213">
    <property type="entry name" value="CAT-like_dom_sf"/>
</dbReference>
<dbReference type="NCBIfam" id="TIGR01733">
    <property type="entry name" value="AA-adenyl-dom"/>
    <property type="match status" value="1"/>
</dbReference>
<evidence type="ECO:0000256" key="1">
    <source>
        <dbReference type="ARBA" id="ARBA00001957"/>
    </source>
</evidence>
<dbReference type="Gene3D" id="3.40.50.980">
    <property type="match status" value="2"/>
</dbReference>
<dbReference type="FunFam" id="3.40.47.10:FF:000019">
    <property type="entry name" value="Polyketide synthase type I"/>
    <property type="match status" value="4"/>
</dbReference>
<dbReference type="SMART" id="SM00824">
    <property type="entry name" value="PKS_TE"/>
    <property type="match status" value="1"/>
</dbReference>
<dbReference type="InterPro" id="IPR036291">
    <property type="entry name" value="NAD(P)-bd_dom_sf"/>
</dbReference>
<evidence type="ECO:0000259" key="15">
    <source>
        <dbReference type="PROSITE" id="PS50075"/>
    </source>
</evidence>
<evidence type="ECO:0000256" key="7">
    <source>
        <dbReference type="ARBA" id="ARBA00022450"/>
    </source>
</evidence>
<dbReference type="SUPFAM" id="SSF53474">
    <property type="entry name" value="alpha/beta-Hydrolases"/>
    <property type="match status" value="1"/>
</dbReference>
<comment type="similarity">
    <text evidence="6">Belongs to the short-chain dehydrogenases/reductases (SDR) family.</text>
</comment>
<dbReference type="GO" id="GO:0004315">
    <property type="term" value="F:3-oxoacyl-[acyl-carrier-protein] synthase activity"/>
    <property type="evidence" value="ECO:0007669"/>
    <property type="project" value="InterPro"/>
</dbReference>
<feature type="domain" description="Carrier" evidence="15">
    <location>
        <begin position="75"/>
        <end position="152"/>
    </location>
</feature>
<dbReference type="Gene3D" id="1.10.1240.100">
    <property type="match status" value="4"/>
</dbReference>
<dbReference type="SUPFAM" id="SSF51735">
    <property type="entry name" value="NAD(P)-binding Rossmann-fold domains"/>
    <property type="match status" value="2"/>
</dbReference>
<feature type="domain" description="Ketosynthase family 3 (KS3)" evidence="16">
    <location>
        <begin position="2938"/>
        <end position="3378"/>
    </location>
</feature>
<dbReference type="PANTHER" id="PTHR43775">
    <property type="entry name" value="FATTY ACID SYNTHASE"/>
    <property type="match status" value="1"/>
</dbReference>
<dbReference type="Gene3D" id="3.30.559.30">
    <property type="entry name" value="Nonribosomal peptide synthetase, condensation domain"/>
    <property type="match status" value="1"/>
</dbReference>
<dbReference type="Pfam" id="PF00109">
    <property type="entry name" value="ketoacyl-synt"/>
    <property type="match status" value="4"/>
</dbReference>